<dbReference type="RefSeq" id="WP_147852329.1">
    <property type="nucleotide sequence ID" value="NZ_VDUZ01000078.1"/>
</dbReference>
<dbReference type="GO" id="GO:0004190">
    <property type="term" value="F:aspartic-type endopeptidase activity"/>
    <property type="evidence" value="ECO:0007669"/>
    <property type="project" value="UniProtKB-UniRule"/>
</dbReference>
<keyword evidence="8 9" id="KW-0472">Membrane</keyword>
<keyword evidence="2 9" id="KW-1003">Cell membrane</keyword>
<sequence length="164" mass="17420">MTALVQLGLLVAVGVAAVDQISKHALMALLHGRSSIEVIPGFFDLVMVWNRGVSFGLLAGDGDGALPPWVLSAVAVAISIALFLWLWRVTLRWTAVAIGLVIGGAVGNVIDRALWGAVFDFADFHVGGWHWPAFNVADAAIVLGVAALLVESVFRPQEGRRRDG</sequence>
<keyword evidence="5 9" id="KW-0064">Aspartyl protease</keyword>
<dbReference type="EC" id="3.4.23.36" evidence="9"/>
<dbReference type="PROSITE" id="PS00855">
    <property type="entry name" value="SPASE_II"/>
    <property type="match status" value="1"/>
</dbReference>
<evidence type="ECO:0000256" key="10">
    <source>
        <dbReference type="RuleBase" id="RU000594"/>
    </source>
</evidence>
<feature type="transmembrane region" description="Helical" evidence="9">
    <location>
        <begin position="93"/>
        <end position="110"/>
    </location>
</feature>
<evidence type="ECO:0000256" key="7">
    <source>
        <dbReference type="ARBA" id="ARBA00022989"/>
    </source>
</evidence>
<evidence type="ECO:0000256" key="3">
    <source>
        <dbReference type="ARBA" id="ARBA00022670"/>
    </source>
</evidence>
<evidence type="ECO:0000313" key="13">
    <source>
        <dbReference type="Proteomes" id="UP000321638"/>
    </source>
</evidence>
<comment type="similarity">
    <text evidence="1 9 11">Belongs to the peptidase A8 family.</text>
</comment>
<dbReference type="PRINTS" id="PR00781">
    <property type="entry name" value="LIPOSIGPTASE"/>
</dbReference>
<dbReference type="EMBL" id="VDUZ01000078">
    <property type="protein sequence ID" value="TXL69565.1"/>
    <property type="molecule type" value="Genomic_DNA"/>
</dbReference>
<organism evidence="12 13">
    <name type="scientific">Vineibacter terrae</name>
    <dbReference type="NCBI Taxonomy" id="2586908"/>
    <lineage>
        <taxon>Bacteria</taxon>
        <taxon>Pseudomonadati</taxon>
        <taxon>Pseudomonadota</taxon>
        <taxon>Alphaproteobacteria</taxon>
        <taxon>Hyphomicrobiales</taxon>
        <taxon>Vineibacter</taxon>
    </lineage>
</organism>
<dbReference type="InterPro" id="IPR001872">
    <property type="entry name" value="Peptidase_A8"/>
</dbReference>
<dbReference type="UniPathway" id="UPA00665"/>
<dbReference type="NCBIfam" id="TIGR00077">
    <property type="entry name" value="lspA"/>
    <property type="match status" value="1"/>
</dbReference>
<accession>A0A5C8P8J6</accession>
<feature type="transmembrane region" description="Helical" evidence="9">
    <location>
        <begin position="66"/>
        <end position="86"/>
    </location>
</feature>
<feature type="active site" evidence="9">
    <location>
        <position position="120"/>
    </location>
</feature>
<reference evidence="12 13" key="1">
    <citation type="submission" date="2019-06" db="EMBL/GenBank/DDBJ databases">
        <title>New taxonomy in bacterial strain CC-CFT640, isolated from vineyard.</title>
        <authorList>
            <person name="Lin S.-Y."/>
            <person name="Tsai C.-F."/>
            <person name="Young C.-C."/>
        </authorList>
    </citation>
    <scope>NUCLEOTIDE SEQUENCE [LARGE SCALE GENOMIC DNA]</scope>
    <source>
        <strain evidence="12 13">CC-CFT640</strain>
    </source>
</reference>
<keyword evidence="6 9" id="KW-0378">Hydrolase</keyword>
<evidence type="ECO:0000313" key="12">
    <source>
        <dbReference type="EMBL" id="TXL69565.1"/>
    </source>
</evidence>
<keyword evidence="7 9" id="KW-1133">Transmembrane helix</keyword>
<feature type="transmembrane region" description="Helical" evidence="9">
    <location>
        <begin position="130"/>
        <end position="154"/>
    </location>
</feature>
<comment type="subcellular location">
    <subcellularLocation>
        <location evidence="9">Cell membrane</location>
        <topology evidence="9">Multi-pass membrane protein</topology>
    </subcellularLocation>
</comment>
<dbReference type="Pfam" id="PF01252">
    <property type="entry name" value="Peptidase_A8"/>
    <property type="match status" value="1"/>
</dbReference>
<evidence type="ECO:0000256" key="1">
    <source>
        <dbReference type="ARBA" id="ARBA00006139"/>
    </source>
</evidence>
<dbReference type="HAMAP" id="MF_00161">
    <property type="entry name" value="LspA"/>
    <property type="match status" value="1"/>
</dbReference>
<keyword evidence="4 9" id="KW-0812">Transmembrane</keyword>
<evidence type="ECO:0000256" key="4">
    <source>
        <dbReference type="ARBA" id="ARBA00022692"/>
    </source>
</evidence>
<evidence type="ECO:0000256" key="9">
    <source>
        <dbReference type="HAMAP-Rule" id="MF_00161"/>
    </source>
</evidence>
<dbReference type="PANTHER" id="PTHR33695">
    <property type="entry name" value="LIPOPROTEIN SIGNAL PEPTIDASE"/>
    <property type="match status" value="1"/>
</dbReference>
<dbReference type="PANTHER" id="PTHR33695:SF1">
    <property type="entry name" value="LIPOPROTEIN SIGNAL PEPTIDASE"/>
    <property type="match status" value="1"/>
</dbReference>
<comment type="pathway">
    <text evidence="9">Protein modification; lipoprotein biosynthesis (signal peptide cleavage).</text>
</comment>
<evidence type="ECO:0000256" key="6">
    <source>
        <dbReference type="ARBA" id="ARBA00022801"/>
    </source>
</evidence>
<evidence type="ECO:0000256" key="5">
    <source>
        <dbReference type="ARBA" id="ARBA00022750"/>
    </source>
</evidence>
<evidence type="ECO:0000256" key="8">
    <source>
        <dbReference type="ARBA" id="ARBA00023136"/>
    </source>
</evidence>
<gene>
    <name evidence="9 12" type="primary">lspA</name>
    <name evidence="12" type="ORF">FHP25_38490</name>
</gene>
<comment type="function">
    <text evidence="9 10">This protein specifically catalyzes the removal of signal peptides from prolipoproteins.</text>
</comment>
<feature type="active site" evidence="9">
    <location>
        <position position="138"/>
    </location>
</feature>
<protein>
    <recommendedName>
        <fullName evidence="9">Lipoprotein signal peptidase</fullName>
        <ecNumber evidence="9">3.4.23.36</ecNumber>
    </recommendedName>
    <alternativeName>
        <fullName evidence="9">Prolipoprotein signal peptidase</fullName>
    </alternativeName>
    <alternativeName>
        <fullName evidence="9">Signal peptidase II</fullName>
        <shortName evidence="9">SPase II</shortName>
    </alternativeName>
</protein>
<dbReference type="GO" id="GO:0006508">
    <property type="term" value="P:proteolysis"/>
    <property type="evidence" value="ECO:0007669"/>
    <property type="project" value="UniProtKB-KW"/>
</dbReference>
<evidence type="ECO:0000256" key="2">
    <source>
        <dbReference type="ARBA" id="ARBA00022475"/>
    </source>
</evidence>
<comment type="caution">
    <text evidence="9">Lacks conserved residue(s) required for the propagation of feature annotation.</text>
</comment>
<comment type="catalytic activity">
    <reaction evidence="9 10">
        <text>Release of signal peptides from bacterial membrane prolipoproteins. Hydrolyzes -Xaa-Yaa-Zaa-|-(S,diacylglyceryl)Cys-, in which Xaa is hydrophobic (preferably Leu), and Yaa (Ala or Ser) and Zaa (Gly or Ala) have small, neutral side chains.</text>
        <dbReference type="EC" id="3.4.23.36"/>
    </reaction>
</comment>
<dbReference type="OrthoDB" id="9810259at2"/>
<dbReference type="Proteomes" id="UP000321638">
    <property type="component" value="Unassembled WGS sequence"/>
</dbReference>
<keyword evidence="3 9" id="KW-0645">Protease</keyword>
<dbReference type="AlphaFoldDB" id="A0A5C8P8J6"/>
<name>A0A5C8P8J6_9HYPH</name>
<dbReference type="GO" id="GO:0005886">
    <property type="term" value="C:plasma membrane"/>
    <property type="evidence" value="ECO:0007669"/>
    <property type="project" value="UniProtKB-SubCell"/>
</dbReference>
<evidence type="ECO:0000256" key="11">
    <source>
        <dbReference type="RuleBase" id="RU004181"/>
    </source>
</evidence>
<keyword evidence="13" id="KW-1185">Reference proteome</keyword>
<comment type="caution">
    <text evidence="12">The sequence shown here is derived from an EMBL/GenBank/DDBJ whole genome shotgun (WGS) entry which is preliminary data.</text>
</comment>
<proteinExistence type="inferred from homology"/>